<gene>
    <name evidence="2" type="ORF">WMO26_02995</name>
</gene>
<feature type="region of interest" description="Disordered" evidence="1">
    <location>
        <begin position="33"/>
        <end position="67"/>
    </location>
</feature>
<dbReference type="Proteomes" id="UP001489509">
    <property type="component" value="Unassembled WGS sequence"/>
</dbReference>
<keyword evidence="3" id="KW-1185">Reference proteome</keyword>
<sequence length="67" mass="7921">MKKHVTFCEKKWERFGRWAASVFATSQYHSPWTYPGGIQEKVDTRPSRDLEMDKMPKKKKAQFGQAE</sequence>
<protein>
    <submittedName>
        <fullName evidence="2">Uncharacterized protein</fullName>
    </submittedName>
</protein>
<accession>A0ABV1DXQ1</accession>
<dbReference type="EMBL" id="JBBMFD010000003">
    <property type="protein sequence ID" value="MEQ2439789.1"/>
    <property type="molecule type" value="Genomic_DNA"/>
</dbReference>
<reference evidence="2 3" key="1">
    <citation type="submission" date="2024-03" db="EMBL/GenBank/DDBJ databases">
        <title>Human intestinal bacterial collection.</title>
        <authorList>
            <person name="Pauvert C."/>
            <person name="Hitch T.C.A."/>
            <person name="Clavel T."/>
        </authorList>
    </citation>
    <scope>NUCLEOTIDE SEQUENCE [LARGE SCALE GENOMIC DNA]</scope>
    <source>
        <strain evidence="2 3">CLA-JM-H44</strain>
    </source>
</reference>
<name>A0ABV1DXQ1_9FIRM</name>
<comment type="caution">
    <text evidence="2">The sequence shown here is derived from an EMBL/GenBank/DDBJ whole genome shotgun (WGS) entry which is preliminary data.</text>
</comment>
<organism evidence="2 3">
    <name type="scientific">Solibaculum intestinale</name>
    <dbReference type="NCBI Taxonomy" id="3133165"/>
    <lineage>
        <taxon>Bacteria</taxon>
        <taxon>Bacillati</taxon>
        <taxon>Bacillota</taxon>
        <taxon>Clostridia</taxon>
        <taxon>Eubacteriales</taxon>
        <taxon>Oscillospiraceae</taxon>
        <taxon>Solibaculum</taxon>
    </lineage>
</organism>
<feature type="compositionally biased region" description="Basic and acidic residues" evidence="1">
    <location>
        <begin position="40"/>
        <end position="55"/>
    </location>
</feature>
<evidence type="ECO:0000313" key="2">
    <source>
        <dbReference type="EMBL" id="MEQ2439789.1"/>
    </source>
</evidence>
<evidence type="ECO:0000256" key="1">
    <source>
        <dbReference type="SAM" id="MobiDB-lite"/>
    </source>
</evidence>
<evidence type="ECO:0000313" key="3">
    <source>
        <dbReference type="Proteomes" id="UP001489509"/>
    </source>
</evidence>
<proteinExistence type="predicted"/>
<dbReference type="RefSeq" id="WP_349218055.1">
    <property type="nucleotide sequence ID" value="NZ_JBBMFD010000003.1"/>
</dbReference>